<proteinExistence type="predicted"/>
<sequence>MFPPGLPGLALLLLRASVAAALLLESHGHRQALPGWIHAAAVLISLAVFAGYLTPIVAAAALAYHAAIWFAFDIDSVAVAITFSLDALALALLGPGAYSVDARRFGRRLVVLPPQ</sequence>
<feature type="transmembrane region" description="Helical" evidence="1">
    <location>
        <begin position="6"/>
        <end position="24"/>
    </location>
</feature>
<gene>
    <name evidence="2" type="ORF">HNQ60_002862</name>
</gene>
<dbReference type="Proteomes" id="UP000588068">
    <property type="component" value="Unassembled WGS sequence"/>
</dbReference>
<feature type="transmembrane region" description="Helical" evidence="1">
    <location>
        <begin position="76"/>
        <end position="98"/>
    </location>
</feature>
<reference evidence="2 3" key="1">
    <citation type="submission" date="2020-08" db="EMBL/GenBank/DDBJ databases">
        <title>Genomic Encyclopedia of Type Strains, Phase IV (KMG-IV): sequencing the most valuable type-strain genomes for metagenomic binning, comparative biology and taxonomic classification.</title>
        <authorList>
            <person name="Goeker M."/>
        </authorList>
    </citation>
    <scope>NUCLEOTIDE SEQUENCE [LARGE SCALE GENOMIC DNA]</scope>
    <source>
        <strain evidence="2 3">DSM 26723</strain>
    </source>
</reference>
<evidence type="ECO:0000313" key="3">
    <source>
        <dbReference type="Proteomes" id="UP000588068"/>
    </source>
</evidence>
<keyword evidence="1" id="KW-0812">Transmembrane</keyword>
<keyword evidence="3" id="KW-1185">Reference proteome</keyword>
<evidence type="ECO:0000313" key="2">
    <source>
        <dbReference type="EMBL" id="MBB6093981.1"/>
    </source>
</evidence>
<keyword evidence="1" id="KW-0472">Membrane</keyword>
<evidence type="ECO:0000256" key="1">
    <source>
        <dbReference type="SAM" id="Phobius"/>
    </source>
</evidence>
<organism evidence="2 3">
    <name type="scientific">Povalibacter uvarum</name>
    <dbReference type="NCBI Taxonomy" id="732238"/>
    <lineage>
        <taxon>Bacteria</taxon>
        <taxon>Pseudomonadati</taxon>
        <taxon>Pseudomonadota</taxon>
        <taxon>Gammaproteobacteria</taxon>
        <taxon>Steroidobacterales</taxon>
        <taxon>Steroidobacteraceae</taxon>
        <taxon>Povalibacter</taxon>
    </lineage>
</organism>
<dbReference type="AlphaFoldDB" id="A0A841HL99"/>
<comment type="caution">
    <text evidence="2">The sequence shown here is derived from an EMBL/GenBank/DDBJ whole genome shotgun (WGS) entry which is preliminary data.</text>
</comment>
<name>A0A841HL99_9GAMM</name>
<dbReference type="RefSeq" id="WP_221304203.1">
    <property type="nucleotide sequence ID" value="NZ_JACHHZ010000003.1"/>
</dbReference>
<accession>A0A841HL99</accession>
<keyword evidence="1" id="KW-1133">Transmembrane helix</keyword>
<dbReference type="EMBL" id="JACHHZ010000003">
    <property type="protein sequence ID" value="MBB6093981.1"/>
    <property type="molecule type" value="Genomic_DNA"/>
</dbReference>
<feature type="transmembrane region" description="Helical" evidence="1">
    <location>
        <begin position="36"/>
        <end position="64"/>
    </location>
</feature>
<protein>
    <submittedName>
        <fullName evidence="2">Putative membrane protein YphA (DoxX/SURF4 family)</fullName>
    </submittedName>
</protein>